<dbReference type="Proteomes" id="UP001631993">
    <property type="component" value="Unassembled WGS sequence"/>
</dbReference>
<evidence type="ECO:0000313" key="2">
    <source>
        <dbReference type="EMBL" id="MFM9652671.1"/>
    </source>
</evidence>
<keyword evidence="1" id="KW-0472">Membrane</keyword>
<keyword evidence="3" id="KW-1185">Reference proteome</keyword>
<comment type="caution">
    <text evidence="2">The sequence shown here is derived from an EMBL/GenBank/DDBJ whole genome shotgun (WGS) entry which is preliminary data.</text>
</comment>
<evidence type="ECO:0000313" key="3">
    <source>
        <dbReference type="Proteomes" id="UP001631993"/>
    </source>
</evidence>
<feature type="transmembrane region" description="Helical" evidence="1">
    <location>
        <begin position="17"/>
        <end position="38"/>
    </location>
</feature>
<proteinExistence type="predicted"/>
<keyword evidence="1" id="KW-0812">Transmembrane</keyword>
<sequence>MKDSILNPAVDYPLLNMFWIMLMILLWVLWFFLLFRIITLCRRSEAVRGVG</sequence>
<evidence type="ECO:0000256" key="1">
    <source>
        <dbReference type="SAM" id="Phobius"/>
    </source>
</evidence>
<name>A0ABW9IW54_STRGJ</name>
<reference evidence="2 3" key="1">
    <citation type="submission" date="2024-12" db="EMBL/GenBank/DDBJ databases">
        <title>Forecasting of Potato common scab and diversities of Pathogenic streptomyces spp. in china.</title>
        <authorList>
            <person name="Handique U."/>
            <person name="Wu J."/>
        </authorList>
    </citation>
    <scope>NUCLEOTIDE SEQUENCE [LARGE SCALE GENOMIC DNA]</scope>
    <source>
        <strain evidence="2 3">ZRIMU1585</strain>
    </source>
</reference>
<dbReference type="RefSeq" id="WP_369276676.1">
    <property type="nucleotide sequence ID" value="NZ_JBJVMW010000032.1"/>
</dbReference>
<accession>A0ABW9IW54</accession>
<dbReference type="EMBL" id="JBJVNE010000031">
    <property type="protein sequence ID" value="MFM9652671.1"/>
    <property type="molecule type" value="Genomic_DNA"/>
</dbReference>
<keyword evidence="1" id="KW-1133">Transmembrane helix</keyword>
<organism evidence="2 3">
    <name type="scientific">Streptomyces galilaeus</name>
    <dbReference type="NCBI Taxonomy" id="33899"/>
    <lineage>
        <taxon>Bacteria</taxon>
        <taxon>Bacillati</taxon>
        <taxon>Actinomycetota</taxon>
        <taxon>Actinomycetes</taxon>
        <taxon>Kitasatosporales</taxon>
        <taxon>Streptomycetaceae</taxon>
        <taxon>Streptomyces</taxon>
    </lineage>
</organism>
<gene>
    <name evidence="2" type="ORF">ACKI1S_42025</name>
</gene>
<protein>
    <submittedName>
        <fullName evidence="2">Uncharacterized protein</fullName>
    </submittedName>
</protein>